<organism evidence="3 4">
    <name type="scientific">Clostridium ljungdahlii</name>
    <dbReference type="NCBI Taxonomy" id="1538"/>
    <lineage>
        <taxon>Bacteria</taxon>
        <taxon>Bacillati</taxon>
        <taxon>Bacillota</taxon>
        <taxon>Clostridia</taxon>
        <taxon>Eubacteriales</taxon>
        <taxon>Clostridiaceae</taxon>
        <taxon>Clostridium</taxon>
    </lineage>
</organism>
<reference evidence="3 4" key="1">
    <citation type="journal article" date="2015" name="Biotechnol. Bioeng.">
        <title>Genome sequence and phenotypic characterization of Caulobacter segnis.</title>
        <authorList>
            <person name="Patel S."/>
            <person name="Fletcher B."/>
            <person name="Scott D.C."/>
            <person name="Ely B."/>
        </authorList>
    </citation>
    <scope>NUCLEOTIDE SEQUENCE [LARGE SCALE GENOMIC DNA]</scope>
    <source>
        <strain evidence="3 4">ERI-2</strain>
    </source>
</reference>
<dbReference type="AlphaFoldDB" id="A0A162L3B5"/>
<dbReference type="PROSITE" id="PS51833">
    <property type="entry name" value="HDOD"/>
    <property type="match status" value="1"/>
</dbReference>
<dbReference type="PIRSF" id="PIRSF003180">
    <property type="entry name" value="DiGMPpdiest_YuxH"/>
    <property type="match status" value="1"/>
</dbReference>
<dbReference type="Pfam" id="PF00563">
    <property type="entry name" value="EAL"/>
    <property type="match status" value="1"/>
</dbReference>
<evidence type="ECO:0000313" key="3">
    <source>
        <dbReference type="EMBL" id="OAA90552.1"/>
    </source>
</evidence>
<dbReference type="Gene3D" id="1.10.3210.10">
    <property type="entry name" value="Hypothetical protein af1432"/>
    <property type="match status" value="1"/>
</dbReference>
<sequence>MDAFIARQPIFNKKERVVAYELLYRDSFENYYNGNDEDKATCNVIANVFSLVGVDKITWGKKAFINFPKNLIMNDIIPMLPKDVVIEILETVEPTPRVVHACRYLKECGYTLALDDFIFDKKYIELLDLADIVKVDFKMARYEKKFILNNTKNNNIKFLAEKVETQEDYNKAKNLGYDLFQGYFFSKPTIVSAKDIPKEKLIYVEILSELSKKNVDIVKLKSLIIKDLSIIYKFLKLINSCMYGLKSKIISPHQAITYLGEIESRKWLYVIVLGSMGSYRSSEIVRESLIRAKFCERIGSRLYPDDLEKQYNFFIVGMLSMLDVILERNMESLLGELFLEKDVREALIGKSNKYREVLDLIISYERARWGKCTEFSKKLNIDISTVVKEYIFALNWANII</sequence>
<dbReference type="RefSeq" id="WP_063554986.1">
    <property type="nucleotide sequence ID" value="NZ_LITT01000011.1"/>
</dbReference>
<dbReference type="InterPro" id="IPR013976">
    <property type="entry name" value="HDOD"/>
</dbReference>
<name>A0A162L3B5_9CLOT</name>
<dbReference type="InterPro" id="IPR052340">
    <property type="entry name" value="RNase_Y/CdgJ"/>
</dbReference>
<evidence type="ECO:0000313" key="4">
    <source>
        <dbReference type="Proteomes" id="UP000077407"/>
    </source>
</evidence>
<dbReference type="PANTHER" id="PTHR33525:SF4">
    <property type="entry name" value="CYCLIC DI-GMP PHOSPHODIESTERASE CDGJ"/>
    <property type="match status" value="1"/>
</dbReference>
<dbReference type="Gene3D" id="3.20.20.450">
    <property type="entry name" value="EAL domain"/>
    <property type="match status" value="1"/>
</dbReference>
<proteinExistence type="predicted"/>
<dbReference type="Proteomes" id="UP000077407">
    <property type="component" value="Unassembled WGS sequence"/>
</dbReference>
<dbReference type="InterPro" id="IPR014408">
    <property type="entry name" value="dGMP_Pdiesterase_EAL/HD-GYP"/>
</dbReference>
<feature type="domain" description="HDOD" evidence="2">
    <location>
        <begin position="196"/>
        <end position="385"/>
    </location>
</feature>
<evidence type="ECO:0000259" key="2">
    <source>
        <dbReference type="PROSITE" id="PS51833"/>
    </source>
</evidence>
<dbReference type="OrthoDB" id="9804751at2"/>
<dbReference type="SMART" id="SM00052">
    <property type="entry name" value="EAL"/>
    <property type="match status" value="1"/>
</dbReference>
<dbReference type="InterPro" id="IPR035919">
    <property type="entry name" value="EAL_sf"/>
</dbReference>
<dbReference type="SUPFAM" id="SSF109604">
    <property type="entry name" value="HD-domain/PDEase-like"/>
    <property type="match status" value="1"/>
</dbReference>
<accession>A0A162L3B5</accession>
<gene>
    <name evidence="3" type="ORF">WY13_01456</name>
</gene>
<comment type="caution">
    <text evidence="3">The sequence shown here is derived from an EMBL/GenBank/DDBJ whole genome shotgun (WGS) entry which is preliminary data.</text>
</comment>
<dbReference type="EMBL" id="LITT01000011">
    <property type="protein sequence ID" value="OAA90552.1"/>
    <property type="molecule type" value="Genomic_DNA"/>
</dbReference>
<evidence type="ECO:0000259" key="1">
    <source>
        <dbReference type="PROSITE" id="PS50883"/>
    </source>
</evidence>
<dbReference type="PANTHER" id="PTHR33525">
    <property type="match status" value="1"/>
</dbReference>
<dbReference type="PROSITE" id="PS50883">
    <property type="entry name" value="EAL"/>
    <property type="match status" value="1"/>
</dbReference>
<dbReference type="SUPFAM" id="SSF141868">
    <property type="entry name" value="EAL domain-like"/>
    <property type="match status" value="1"/>
</dbReference>
<protein>
    <submittedName>
        <fullName evidence="3">EAL domain protein</fullName>
    </submittedName>
</protein>
<dbReference type="InterPro" id="IPR001633">
    <property type="entry name" value="EAL_dom"/>
</dbReference>
<dbReference type="PATRIC" id="fig|1538.10.peg.364"/>
<dbReference type="Pfam" id="PF08668">
    <property type="entry name" value="HDOD"/>
    <property type="match status" value="1"/>
</dbReference>
<feature type="domain" description="EAL" evidence="1">
    <location>
        <begin position="1"/>
        <end position="202"/>
    </location>
</feature>